<evidence type="ECO:0000259" key="2">
    <source>
        <dbReference type="Pfam" id="PF12937"/>
    </source>
</evidence>
<dbReference type="Gene3D" id="3.80.10.10">
    <property type="entry name" value="Ribonuclease Inhibitor"/>
    <property type="match status" value="2"/>
</dbReference>
<name>R7V2E0_CAPTE</name>
<reference evidence="3 5" key="2">
    <citation type="journal article" date="2013" name="Nature">
        <title>Insights into bilaterian evolution from three spiralian genomes.</title>
        <authorList>
            <person name="Simakov O."/>
            <person name="Marletaz F."/>
            <person name="Cho S.J."/>
            <person name="Edsinger-Gonzales E."/>
            <person name="Havlak P."/>
            <person name="Hellsten U."/>
            <person name="Kuo D.H."/>
            <person name="Larsson T."/>
            <person name="Lv J."/>
            <person name="Arendt D."/>
            <person name="Savage R."/>
            <person name="Osoegawa K."/>
            <person name="de Jong P."/>
            <person name="Grimwood J."/>
            <person name="Chapman J.A."/>
            <person name="Shapiro H."/>
            <person name="Aerts A."/>
            <person name="Otillar R.P."/>
            <person name="Terry A.Y."/>
            <person name="Boore J.L."/>
            <person name="Grigoriev I.V."/>
            <person name="Lindberg D.R."/>
            <person name="Seaver E.C."/>
            <person name="Weisblat D.A."/>
            <person name="Putnam N.H."/>
            <person name="Rokhsar D.S."/>
        </authorList>
    </citation>
    <scope>NUCLEOTIDE SEQUENCE</scope>
    <source>
        <strain evidence="3 5">I ESC-2004</strain>
    </source>
</reference>
<dbReference type="EMBL" id="AMQN01006038">
    <property type="status" value="NOT_ANNOTATED_CDS"/>
    <property type="molecule type" value="Genomic_DNA"/>
</dbReference>
<dbReference type="EMBL" id="KB297448">
    <property type="protein sequence ID" value="ELU10506.1"/>
    <property type="molecule type" value="Genomic_DNA"/>
</dbReference>
<accession>R7V2E0</accession>
<dbReference type="InterPro" id="IPR001810">
    <property type="entry name" value="F-box_dom"/>
</dbReference>
<dbReference type="PANTHER" id="PTHR13318">
    <property type="entry name" value="PARTNER OF PAIRED, ISOFORM B-RELATED"/>
    <property type="match status" value="1"/>
</dbReference>
<evidence type="ECO:0000313" key="4">
    <source>
        <dbReference type="EnsemblMetazoa" id="CapteP200821"/>
    </source>
</evidence>
<reference evidence="5" key="1">
    <citation type="submission" date="2012-12" db="EMBL/GenBank/DDBJ databases">
        <authorList>
            <person name="Hellsten U."/>
            <person name="Grimwood J."/>
            <person name="Chapman J.A."/>
            <person name="Shapiro H."/>
            <person name="Aerts A."/>
            <person name="Otillar R.P."/>
            <person name="Terry A.Y."/>
            <person name="Boore J.L."/>
            <person name="Simakov O."/>
            <person name="Marletaz F."/>
            <person name="Cho S.-J."/>
            <person name="Edsinger-Gonzales E."/>
            <person name="Havlak P."/>
            <person name="Kuo D.-H."/>
            <person name="Larsson T."/>
            <person name="Lv J."/>
            <person name="Arendt D."/>
            <person name="Savage R."/>
            <person name="Osoegawa K."/>
            <person name="de Jong P."/>
            <person name="Lindberg D.R."/>
            <person name="Seaver E.C."/>
            <person name="Weisblat D.A."/>
            <person name="Putnam N.H."/>
            <person name="Grigoriev I.V."/>
            <person name="Rokhsar D.S."/>
        </authorList>
    </citation>
    <scope>NUCLEOTIDE SEQUENCE</scope>
    <source>
        <strain evidence="5">I ESC-2004</strain>
    </source>
</reference>
<dbReference type="HOGENOM" id="CLU_023545_1_1_1"/>
<dbReference type="Proteomes" id="UP000014760">
    <property type="component" value="Unassembled WGS sequence"/>
</dbReference>
<keyword evidence="5" id="KW-1185">Reference proteome</keyword>
<dbReference type="OMA" id="WHEAASQ"/>
<dbReference type="FunCoup" id="R7V2E0">
    <property type="interactions" value="412"/>
</dbReference>
<evidence type="ECO:0000313" key="3">
    <source>
        <dbReference type="EMBL" id="ELU10506.1"/>
    </source>
</evidence>
<dbReference type="InterPro" id="IPR032675">
    <property type="entry name" value="LRR_dom_sf"/>
</dbReference>
<dbReference type="AlphaFoldDB" id="R7V2E0"/>
<dbReference type="GO" id="GO:0031146">
    <property type="term" value="P:SCF-dependent proteasomal ubiquitin-dependent protein catabolic process"/>
    <property type="evidence" value="ECO:0007669"/>
    <property type="project" value="TreeGrafter"/>
</dbReference>
<dbReference type="SUPFAM" id="SSF52047">
    <property type="entry name" value="RNI-like"/>
    <property type="match status" value="1"/>
</dbReference>
<feature type="domain" description="F-box" evidence="2">
    <location>
        <begin position="73"/>
        <end position="120"/>
    </location>
</feature>
<gene>
    <name evidence="3" type="ORF">CAPTEDRAFT_200821</name>
</gene>
<dbReference type="InterPro" id="IPR047922">
    <property type="entry name" value="FBXL6_F-box"/>
</dbReference>
<sequence>MGEGRQLGEKQSWEVGEEDRREKPNHENKTKSKGRKRSSPGTKQEQRRKKCLKTTSTIPPTPENLMEDNWGQRIPQIILLKVFSYAVAGGSLPFLCRACRVNTLWRETACHLSLWHKVDLSYGWIKTKTPTLHFLISHRLKLTRDLNLSMWTKLNFDGVKLVTDGCKHLQRLNLSYCKLLNSKTTLLLAEECPHLKAIDLTATSSDATAGNKVAYLIEKLGSNLESLALSKNTITGFNQILKALSTHSSNLRSFEACDVKFSSGHVALDIEQLQCGCPKLRSLFLTNSDFKASAEKTESEGFPELEDFGAGFLPTAHCSTRNSFLDANLVSRVLRSSFKLKSLDVRCNHSVSCMTLTHLVATDIERLYLGRSSAANSVDISLVIKKWRHSLVDLDVSWLVQPTDAVNSALGALSLGAPQILLLDCSGSSVSFAPVKKVLRAAPQLRMLDLTSCRDMPRGMKRRYEGADLEHLRREHR</sequence>
<dbReference type="Pfam" id="PF12937">
    <property type="entry name" value="F-box-like"/>
    <property type="match status" value="1"/>
</dbReference>
<evidence type="ECO:0000313" key="5">
    <source>
        <dbReference type="Proteomes" id="UP000014760"/>
    </source>
</evidence>
<organism evidence="3">
    <name type="scientific">Capitella teleta</name>
    <name type="common">Polychaete worm</name>
    <dbReference type="NCBI Taxonomy" id="283909"/>
    <lineage>
        <taxon>Eukaryota</taxon>
        <taxon>Metazoa</taxon>
        <taxon>Spiralia</taxon>
        <taxon>Lophotrochozoa</taxon>
        <taxon>Annelida</taxon>
        <taxon>Polychaeta</taxon>
        <taxon>Sedentaria</taxon>
        <taxon>Scolecida</taxon>
        <taxon>Capitellidae</taxon>
        <taxon>Capitella</taxon>
    </lineage>
</organism>
<reference evidence="4" key="3">
    <citation type="submission" date="2015-06" db="UniProtKB">
        <authorList>
            <consortium name="EnsemblMetazoa"/>
        </authorList>
    </citation>
    <scope>IDENTIFICATION</scope>
</reference>
<protein>
    <recommendedName>
        <fullName evidence="2">F-box domain-containing protein</fullName>
    </recommendedName>
</protein>
<evidence type="ECO:0000256" key="1">
    <source>
        <dbReference type="SAM" id="MobiDB-lite"/>
    </source>
</evidence>
<dbReference type="GO" id="GO:0019005">
    <property type="term" value="C:SCF ubiquitin ligase complex"/>
    <property type="evidence" value="ECO:0007669"/>
    <property type="project" value="InterPro"/>
</dbReference>
<dbReference type="EnsemblMetazoa" id="CapteT200821">
    <property type="protein sequence ID" value="CapteP200821"/>
    <property type="gene ID" value="CapteG200821"/>
</dbReference>
<dbReference type="CDD" id="cd22119">
    <property type="entry name" value="F-box_FBXL6"/>
    <property type="match status" value="1"/>
</dbReference>
<feature type="compositionally biased region" description="Basic and acidic residues" evidence="1">
    <location>
        <begin position="1"/>
        <end position="30"/>
    </location>
</feature>
<proteinExistence type="predicted"/>
<feature type="region of interest" description="Disordered" evidence="1">
    <location>
        <begin position="1"/>
        <end position="66"/>
    </location>
</feature>
<dbReference type="OrthoDB" id="3134645at2759"/>
<dbReference type="STRING" id="283909.R7V2E0"/>